<reference evidence="1 2" key="1">
    <citation type="submission" date="2019-06" db="EMBL/GenBank/DDBJ databases">
        <title>Whole genome shotgun sequence of Glutamicibacter uratoxydans NBRC 15515.</title>
        <authorList>
            <person name="Hosoyama A."/>
            <person name="Uohara A."/>
            <person name="Ohji S."/>
            <person name="Ichikawa N."/>
        </authorList>
    </citation>
    <scope>NUCLEOTIDE SEQUENCE [LARGE SCALE GENOMIC DNA]</scope>
    <source>
        <strain evidence="1 2">NBRC 15515</strain>
    </source>
</reference>
<evidence type="ECO:0000313" key="1">
    <source>
        <dbReference type="EMBL" id="GED06917.1"/>
    </source>
</evidence>
<dbReference type="EMBL" id="BJNY01000013">
    <property type="protein sequence ID" value="GED06917.1"/>
    <property type="molecule type" value="Genomic_DNA"/>
</dbReference>
<protein>
    <submittedName>
        <fullName evidence="1">Uncharacterized protein</fullName>
    </submittedName>
</protein>
<organism evidence="1 2">
    <name type="scientific">Glutamicibacter uratoxydans</name>
    <name type="common">Arthrobacter uratoxydans</name>
    <dbReference type="NCBI Taxonomy" id="43667"/>
    <lineage>
        <taxon>Bacteria</taxon>
        <taxon>Bacillati</taxon>
        <taxon>Actinomycetota</taxon>
        <taxon>Actinomycetes</taxon>
        <taxon>Micrococcales</taxon>
        <taxon>Micrococcaceae</taxon>
        <taxon>Glutamicibacter</taxon>
    </lineage>
</organism>
<gene>
    <name evidence="1" type="ORF">AUR04nite_24490</name>
</gene>
<comment type="caution">
    <text evidence="1">The sequence shown here is derived from an EMBL/GenBank/DDBJ whole genome shotgun (WGS) entry which is preliminary data.</text>
</comment>
<sequence length="61" mass="6360">MAGKSCVHHNLAKVSSVTTVGISSRAENGGGHFVGCDALLQREPLSIEKDGPTRPEMNLVG</sequence>
<keyword evidence="2" id="KW-1185">Reference proteome</keyword>
<dbReference type="AlphaFoldDB" id="A0A4Y4DQM8"/>
<accession>A0A4Y4DQM8</accession>
<dbReference type="Proteomes" id="UP000316612">
    <property type="component" value="Unassembled WGS sequence"/>
</dbReference>
<name>A0A4Y4DQM8_GLUUR</name>
<evidence type="ECO:0000313" key="2">
    <source>
        <dbReference type="Proteomes" id="UP000316612"/>
    </source>
</evidence>
<proteinExistence type="predicted"/>